<protein>
    <submittedName>
        <fullName evidence="1">Uncharacterized protein</fullName>
    </submittedName>
</protein>
<gene>
    <name evidence="1" type="ORF">BH720_034140</name>
</gene>
<proteinExistence type="predicted"/>
<accession>A0ACD5GUP2</accession>
<evidence type="ECO:0000313" key="2">
    <source>
        <dbReference type="Proteomes" id="UP000095472"/>
    </source>
</evidence>
<reference evidence="1 2" key="1">
    <citation type="journal article" date="2016" name="Genome Announc.">
        <title>Draft Genome Sequence of the Thermotolerant Cyanobacterium Desertifilum sp. IPPAS B-1220.</title>
        <authorList>
            <person name="Mironov K.S."/>
            <person name="Sinetova M.A."/>
            <person name="Bolatkhan K."/>
            <person name="Zayadan B.K."/>
            <person name="Ustinova V.V."/>
            <person name="Kupriyanova E.V."/>
            <person name="Skrypnik A.N."/>
            <person name="Gogoleva N.E."/>
            <person name="Gogolev Y.V."/>
            <person name="Los D.A."/>
        </authorList>
    </citation>
    <scope>NUCLEOTIDE SEQUENCE [LARGE SCALE GENOMIC DNA]</scope>
    <source>
        <strain evidence="1 2">IPPAS B-1220</strain>
    </source>
</reference>
<name>A0ACD5GUP2_9CYAN</name>
<dbReference type="Proteomes" id="UP000095472">
    <property type="component" value="Chromosome"/>
</dbReference>
<organism evidence="1 2">
    <name type="scientific">Desertifilum tharense IPPAS B-1220</name>
    <dbReference type="NCBI Taxonomy" id="1781255"/>
    <lineage>
        <taxon>Bacteria</taxon>
        <taxon>Bacillati</taxon>
        <taxon>Cyanobacteriota</taxon>
        <taxon>Cyanophyceae</taxon>
        <taxon>Desertifilales</taxon>
        <taxon>Desertifilaceae</taxon>
        <taxon>Desertifilum</taxon>
    </lineage>
</organism>
<dbReference type="EMBL" id="CP182909">
    <property type="protein sequence ID" value="XPM64046.1"/>
    <property type="molecule type" value="Genomic_DNA"/>
</dbReference>
<evidence type="ECO:0000313" key="1">
    <source>
        <dbReference type="EMBL" id="XPM64046.1"/>
    </source>
</evidence>
<keyword evidence="2" id="KW-1185">Reference proteome</keyword>
<sequence>MTQLLDDVLTLGAIESGKIPFQPILINLGEFCQQLCEELKGDRELQRSQPENEAYPYPVLPPSALPKQAIPPPLSIVTYCATFWQIYSPTP</sequence>